<dbReference type="RefSeq" id="WP_089759588.1">
    <property type="nucleotide sequence ID" value="NZ_BKAT01000005.1"/>
</dbReference>
<dbReference type="GO" id="GO:0008168">
    <property type="term" value="F:methyltransferase activity"/>
    <property type="evidence" value="ECO:0007669"/>
    <property type="project" value="UniProtKB-KW"/>
</dbReference>
<dbReference type="EMBL" id="FNRL01000004">
    <property type="protein sequence ID" value="SEA21428.1"/>
    <property type="molecule type" value="Genomic_DNA"/>
</dbReference>
<protein>
    <submittedName>
        <fullName evidence="2">Methyltransferase domain-containing protein</fullName>
    </submittedName>
</protein>
<evidence type="ECO:0000313" key="2">
    <source>
        <dbReference type="EMBL" id="SEA21428.1"/>
    </source>
</evidence>
<keyword evidence="3" id="KW-1185">Reference proteome</keyword>
<dbReference type="InterPro" id="IPR041698">
    <property type="entry name" value="Methyltransf_25"/>
</dbReference>
<reference evidence="3" key="1">
    <citation type="submission" date="2016-10" db="EMBL/GenBank/DDBJ databases">
        <authorList>
            <person name="Varghese N."/>
            <person name="Submissions S."/>
        </authorList>
    </citation>
    <scope>NUCLEOTIDE SEQUENCE [LARGE SCALE GENOMIC DNA]</scope>
    <source>
        <strain evidence="3">DSM 23920</strain>
    </source>
</reference>
<organism evidence="2 3">
    <name type="scientific">Chitinophaga terrae</name>
    <name type="common">ex Kim and Jung 2007</name>
    <dbReference type="NCBI Taxonomy" id="408074"/>
    <lineage>
        <taxon>Bacteria</taxon>
        <taxon>Pseudomonadati</taxon>
        <taxon>Bacteroidota</taxon>
        <taxon>Chitinophagia</taxon>
        <taxon>Chitinophagales</taxon>
        <taxon>Chitinophagaceae</taxon>
        <taxon>Chitinophaga</taxon>
    </lineage>
</organism>
<proteinExistence type="predicted"/>
<keyword evidence="2" id="KW-0808">Transferase</keyword>
<keyword evidence="2" id="KW-0489">Methyltransferase</keyword>
<dbReference type="Pfam" id="PF13649">
    <property type="entry name" value="Methyltransf_25"/>
    <property type="match status" value="1"/>
</dbReference>
<accession>A0A1H3ZD38</accession>
<evidence type="ECO:0000313" key="3">
    <source>
        <dbReference type="Proteomes" id="UP000199656"/>
    </source>
</evidence>
<dbReference type="OrthoDB" id="9800454at2"/>
<dbReference type="Gene3D" id="3.40.50.150">
    <property type="entry name" value="Vaccinia Virus protein VP39"/>
    <property type="match status" value="1"/>
</dbReference>
<dbReference type="CDD" id="cd02440">
    <property type="entry name" value="AdoMet_MTases"/>
    <property type="match status" value="1"/>
</dbReference>
<dbReference type="GO" id="GO:0032259">
    <property type="term" value="P:methylation"/>
    <property type="evidence" value="ECO:0007669"/>
    <property type="project" value="UniProtKB-KW"/>
</dbReference>
<dbReference type="STRING" id="408074.SAMN05660909_01154"/>
<dbReference type="AlphaFoldDB" id="A0A1H3ZD38"/>
<evidence type="ECO:0000259" key="1">
    <source>
        <dbReference type="Pfam" id="PF13649"/>
    </source>
</evidence>
<dbReference type="InterPro" id="IPR029063">
    <property type="entry name" value="SAM-dependent_MTases_sf"/>
</dbReference>
<name>A0A1H3ZD38_9BACT</name>
<feature type="domain" description="Methyltransferase" evidence="1">
    <location>
        <begin position="64"/>
        <end position="157"/>
    </location>
</feature>
<dbReference type="Proteomes" id="UP000199656">
    <property type="component" value="Unassembled WGS sequence"/>
</dbReference>
<gene>
    <name evidence="2" type="ORF">SAMN05660909_01154</name>
</gene>
<sequence>MWIDTTYRSRETEIMDDFNMEGPMLKETLVKIDQINRRLGGNDVTINGVLQLLRELPADQMVTIMDAGCGSGEMLRQLADTAKKINRRFRLIGVDANATTIGFAKELSVSYPDIEYYCEDIMSEWFEKQESDIILGTLTLHHFPEEEVKTLLRLFLRQARVGIVINDLQRSALAYRLFSLLCIVFNWNRMVRTDGKISILRGFKKKELEQLAASLQINHYSVKWKWAFRYQWIIKNL</sequence>
<dbReference type="SUPFAM" id="SSF53335">
    <property type="entry name" value="S-adenosyl-L-methionine-dependent methyltransferases"/>
    <property type="match status" value="1"/>
</dbReference>